<evidence type="ECO:0000313" key="11">
    <source>
        <dbReference type="Proteomes" id="UP000433883"/>
    </source>
</evidence>
<evidence type="ECO:0000256" key="1">
    <source>
        <dbReference type="ARBA" id="ARBA00004370"/>
    </source>
</evidence>
<dbReference type="Proteomes" id="UP000433883">
    <property type="component" value="Unassembled WGS sequence"/>
</dbReference>
<proteinExistence type="predicted"/>
<dbReference type="GO" id="GO:0016020">
    <property type="term" value="C:membrane"/>
    <property type="evidence" value="ECO:0007669"/>
    <property type="project" value="UniProtKB-SubCell"/>
</dbReference>
<feature type="transmembrane region" description="Helical" evidence="8">
    <location>
        <begin position="547"/>
        <end position="565"/>
    </location>
</feature>
<dbReference type="Gene3D" id="1.20.120.1770">
    <property type="match status" value="1"/>
</dbReference>
<feature type="region of interest" description="Disordered" evidence="7">
    <location>
        <begin position="359"/>
        <end position="387"/>
    </location>
</feature>
<dbReference type="Pfam" id="PF00069">
    <property type="entry name" value="Pkinase"/>
    <property type="match status" value="1"/>
</dbReference>
<dbReference type="CDD" id="cd08760">
    <property type="entry name" value="Cyt_b561_FRRS1_like"/>
    <property type="match status" value="1"/>
</dbReference>
<comment type="subcellular location">
    <subcellularLocation>
        <location evidence="1">Membrane</location>
    </subcellularLocation>
</comment>
<evidence type="ECO:0000256" key="8">
    <source>
        <dbReference type="SAM" id="Phobius"/>
    </source>
</evidence>
<protein>
    <recommendedName>
        <fullName evidence="9">Protein kinase domain-containing protein</fullName>
    </recommendedName>
</protein>
<feature type="domain" description="Protein kinase" evidence="9">
    <location>
        <begin position="5"/>
        <end position="305"/>
    </location>
</feature>
<evidence type="ECO:0000256" key="5">
    <source>
        <dbReference type="ARBA" id="ARBA00022989"/>
    </source>
</evidence>
<dbReference type="PROSITE" id="PS50011">
    <property type="entry name" value="PROTEIN_KINASE_DOM"/>
    <property type="match status" value="1"/>
</dbReference>
<feature type="transmembrane region" description="Helical" evidence="8">
    <location>
        <begin position="516"/>
        <end position="535"/>
    </location>
</feature>
<evidence type="ECO:0000256" key="6">
    <source>
        <dbReference type="ARBA" id="ARBA00023136"/>
    </source>
</evidence>
<dbReference type="PANTHER" id="PTHR47797">
    <property type="entry name" value="DEHYDROGENASE, PUTATIVE (AFU_ORTHOLOGUE AFUA_8G05805)-RELATED"/>
    <property type="match status" value="1"/>
</dbReference>
<feature type="transmembrane region" description="Helical" evidence="8">
    <location>
        <begin position="409"/>
        <end position="430"/>
    </location>
</feature>
<dbReference type="InterPro" id="IPR011009">
    <property type="entry name" value="Kinase-like_dom_sf"/>
</dbReference>
<dbReference type="PROSITE" id="PS00108">
    <property type="entry name" value="PROTEIN_KINASE_ST"/>
    <property type="match status" value="1"/>
</dbReference>
<comment type="caution">
    <text evidence="10">The sequence shown here is derived from an EMBL/GenBank/DDBJ whole genome shotgun (WGS) entry which is preliminary data.</text>
</comment>
<keyword evidence="3 8" id="KW-0812">Transmembrane</keyword>
<dbReference type="EMBL" id="WNWQ01000031">
    <property type="protein sequence ID" value="KAE9983291.1"/>
    <property type="molecule type" value="Genomic_DNA"/>
</dbReference>
<dbReference type="Gene3D" id="1.10.510.10">
    <property type="entry name" value="Transferase(Phosphotransferase) domain 1"/>
    <property type="match status" value="1"/>
</dbReference>
<dbReference type="Gene3D" id="3.30.200.20">
    <property type="entry name" value="Phosphorylase Kinase, domain 1"/>
    <property type="match status" value="1"/>
</dbReference>
<organism evidence="10 11">
    <name type="scientific">Venturia inaequalis</name>
    <name type="common">Apple scab fungus</name>
    <dbReference type="NCBI Taxonomy" id="5025"/>
    <lineage>
        <taxon>Eukaryota</taxon>
        <taxon>Fungi</taxon>
        <taxon>Dikarya</taxon>
        <taxon>Ascomycota</taxon>
        <taxon>Pezizomycotina</taxon>
        <taxon>Dothideomycetes</taxon>
        <taxon>Pleosporomycetidae</taxon>
        <taxon>Venturiales</taxon>
        <taxon>Venturiaceae</taxon>
        <taxon>Venturia</taxon>
    </lineage>
</organism>
<gene>
    <name evidence="10" type="ORF">BLS_004713</name>
</gene>
<evidence type="ECO:0000256" key="7">
    <source>
        <dbReference type="SAM" id="MobiDB-lite"/>
    </source>
</evidence>
<evidence type="ECO:0000313" key="10">
    <source>
        <dbReference type="EMBL" id="KAE9983291.1"/>
    </source>
</evidence>
<reference evidence="10 11" key="1">
    <citation type="submission" date="2019-11" db="EMBL/GenBank/DDBJ databases">
        <title>Venturia inaequalis Genome Resource.</title>
        <authorList>
            <person name="Lichtner F.J."/>
        </authorList>
    </citation>
    <scope>NUCLEOTIDE SEQUENCE [LARGE SCALE GENOMIC DNA]</scope>
    <source>
        <strain evidence="10">Bline_iso_100314</strain>
    </source>
</reference>
<dbReference type="InterPro" id="IPR008271">
    <property type="entry name" value="Ser/Thr_kinase_AS"/>
</dbReference>
<feature type="compositionally biased region" description="Basic and acidic residues" evidence="7">
    <location>
        <begin position="320"/>
        <end position="335"/>
    </location>
</feature>
<evidence type="ECO:0000256" key="2">
    <source>
        <dbReference type="ARBA" id="ARBA00022448"/>
    </source>
</evidence>
<dbReference type="InterPro" id="IPR006593">
    <property type="entry name" value="Cyt_b561/ferric_Rdtase_TM"/>
</dbReference>
<name>A0A8H3Z8F5_VENIN</name>
<dbReference type="SMART" id="SM00665">
    <property type="entry name" value="B561"/>
    <property type="match status" value="1"/>
</dbReference>
<dbReference type="SMART" id="SM00220">
    <property type="entry name" value="S_TKc"/>
    <property type="match status" value="1"/>
</dbReference>
<evidence type="ECO:0000259" key="9">
    <source>
        <dbReference type="PROSITE" id="PS50011"/>
    </source>
</evidence>
<feature type="transmembrane region" description="Helical" evidence="8">
    <location>
        <begin position="437"/>
        <end position="461"/>
    </location>
</feature>
<dbReference type="AlphaFoldDB" id="A0A8H3Z8F5"/>
<accession>A0A8H3Z8F5</accession>
<dbReference type="InterPro" id="IPR000719">
    <property type="entry name" value="Prot_kinase_dom"/>
</dbReference>
<sequence>MSTRLFKLGQVLKGNLSNYKITKEIQDTVWFAQEVHRDPRRRVNTNLHRNLTTETPVVIKSVQGHFRVENERDVLRHFQGRTPYLRPMIDEIKEPAEPTTIVLKYLDDDLRHASDTKTLNQKELRYVSKRILEALSTLHEDGFVHTDVKLNNVLVNYASPKNDQADIRFTDVELADVGSSYPTDHKYAKKGVCIGAPIWRSPEVLLELPWNTSTDIWSFGLITLIYGAGFDIFTPREVRFGDEAYEINILMQQFKYFGPFRPKFAELFEGGGAEEELIAVIQYVFDNVPESERRPFSQNVAEELLSRRLGSLPVSNMDADSGRDADDEPPRHEETDAVAAPPDAILLSICESVLAQSAYDPPAGPRPKGEGGGGSSEGTSSGPTVAFSPGLGQPARASFDRQLFSRVELTHGVMATMAFAAFFPLGAIAIRTIPGRLALFTHLGLQFLAYAFFTAAVGMGIWMSQTLEPFGADFWNDPHIIIGLTVFSLLAIQALLGVIHHLLFRRKGRRQIWSYAHIWTGRILITLGIINGGLGMQLAKVSRAGKIAYGVCAGLVWVVWMVIAVTSDFKKRPKAEGEPEK</sequence>
<keyword evidence="6 8" id="KW-0472">Membrane</keyword>
<keyword evidence="4" id="KW-0249">Electron transport</keyword>
<dbReference type="PANTHER" id="PTHR47797:SF1">
    <property type="entry name" value="CYTOCHROME B561 DOMAIN-CONTAINING PROTEIN-RELATED"/>
    <property type="match status" value="1"/>
</dbReference>
<dbReference type="SUPFAM" id="SSF56112">
    <property type="entry name" value="Protein kinase-like (PK-like)"/>
    <property type="match status" value="1"/>
</dbReference>
<keyword evidence="2" id="KW-0813">Transport</keyword>
<dbReference type="GO" id="GO:0004672">
    <property type="term" value="F:protein kinase activity"/>
    <property type="evidence" value="ECO:0007669"/>
    <property type="project" value="InterPro"/>
</dbReference>
<keyword evidence="5 8" id="KW-1133">Transmembrane helix</keyword>
<feature type="transmembrane region" description="Helical" evidence="8">
    <location>
        <begin position="481"/>
        <end position="504"/>
    </location>
</feature>
<evidence type="ECO:0000256" key="4">
    <source>
        <dbReference type="ARBA" id="ARBA00022982"/>
    </source>
</evidence>
<dbReference type="GO" id="GO:0005524">
    <property type="term" value="F:ATP binding"/>
    <property type="evidence" value="ECO:0007669"/>
    <property type="project" value="InterPro"/>
</dbReference>
<evidence type="ECO:0000256" key="3">
    <source>
        <dbReference type="ARBA" id="ARBA00022692"/>
    </source>
</evidence>
<feature type="region of interest" description="Disordered" evidence="7">
    <location>
        <begin position="313"/>
        <end position="338"/>
    </location>
</feature>